<dbReference type="Gene3D" id="3.90.1140.10">
    <property type="entry name" value="Cyclic phosphodiesterase"/>
    <property type="match status" value="1"/>
</dbReference>
<sequence length="181" mass="19975">MRLFAALVPPAEILDELDAYTAPLRKEWPELRWAGRELWHVTVAFYGETDERSYERLLPRLQRSASRTPVLNLSFAGAGAFPGGGVHARVVWTGVYGDRRPLAQLAASLAATGRRAGAPDPKPFRPHLTLARCRVPTDVRTLTERLASFAGRPWQAASVALIHSQMPRAAYETLTSYPLSG</sequence>
<dbReference type="NCBIfam" id="TIGR02258">
    <property type="entry name" value="2_5_ligase"/>
    <property type="match status" value="1"/>
</dbReference>
<comment type="caution">
    <text evidence="3">The sequence shown here is derived from an EMBL/GenBank/DDBJ whole genome shotgun (WGS) entry which is preliminary data.</text>
</comment>
<proteinExistence type="inferred from homology"/>
<evidence type="ECO:0000256" key="2">
    <source>
        <dbReference type="HAMAP-Rule" id="MF_01940"/>
    </source>
</evidence>
<dbReference type="EMBL" id="BAAAUV010000003">
    <property type="protein sequence ID" value="GAA3201820.1"/>
    <property type="molecule type" value="Genomic_DNA"/>
</dbReference>
<feature type="short sequence motif" description="HXTX 2" evidence="2">
    <location>
        <begin position="127"/>
        <end position="130"/>
    </location>
</feature>
<name>A0ABP6Q603_9ACTN</name>
<dbReference type="Proteomes" id="UP001501237">
    <property type="component" value="Unassembled WGS sequence"/>
</dbReference>
<feature type="active site" description="Proton donor" evidence="2">
    <location>
        <position position="40"/>
    </location>
</feature>
<dbReference type="SUPFAM" id="SSF55144">
    <property type="entry name" value="LigT-like"/>
    <property type="match status" value="1"/>
</dbReference>
<evidence type="ECO:0000256" key="1">
    <source>
        <dbReference type="ARBA" id="ARBA00022801"/>
    </source>
</evidence>
<accession>A0ABP6Q603</accession>
<keyword evidence="1 2" id="KW-0378">Hydrolase</keyword>
<reference evidence="4" key="1">
    <citation type="journal article" date="2019" name="Int. J. Syst. Evol. Microbiol.">
        <title>The Global Catalogue of Microorganisms (GCM) 10K type strain sequencing project: providing services to taxonomists for standard genome sequencing and annotation.</title>
        <authorList>
            <consortium name="The Broad Institute Genomics Platform"/>
            <consortium name="The Broad Institute Genome Sequencing Center for Infectious Disease"/>
            <person name="Wu L."/>
            <person name="Ma J."/>
        </authorList>
    </citation>
    <scope>NUCLEOTIDE SEQUENCE [LARGE SCALE GENOMIC DNA]</scope>
    <source>
        <strain evidence="4">JCM 9377</strain>
    </source>
</reference>
<dbReference type="EC" id="3.1.4.58" evidence="2"/>
<dbReference type="RefSeq" id="WP_344823818.1">
    <property type="nucleotide sequence ID" value="NZ_BAAAUV010000003.1"/>
</dbReference>
<feature type="short sequence motif" description="HXTX 1" evidence="2">
    <location>
        <begin position="40"/>
        <end position="43"/>
    </location>
</feature>
<organism evidence="3 4">
    <name type="scientific">Actinocorallia longicatena</name>
    <dbReference type="NCBI Taxonomy" id="111803"/>
    <lineage>
        <taxon>Bacteria</taxon>
        <taxon>Bacillati</taxon>
        <taxon>Actinomycetota</taxon>
        <taxon>Actinomycetes</taxon>
        <taxon>Streptosporangiales</taxon>
        <taxon>Thermomonosporaceae</taxon>
        <taxon>Actinocorallia</taxon>
    </lineage>
</organism>
<dbReference type="InterPro" id="IPR009097">
    <property type="entry name" value="Cyclic_Pdiesterase"/>
</dbReference>
<evidence type="ECO:0000313" key="3">
    <source>
        <dbReference type="EMBL" id="GAA3201820.1"/>
    </source>
</evidence>
<comment type="catalytic activity">
    <reaction evidence="2">
        <text>a 3'-end 2',3'-cyclophospho-ribonucleotide-RNA + H2O = a 3'-end 2'-phospho-ribonucleotide-RNA + H(+)</text>
        <dbReference type="Rhea" id="RHEA:11828"/>
        <dbReference type="Rhea" id="RHEA-COMP:10464"/>
        <dbReference type="Rhea" id="RHEA-COMP:17353"/>
        <dbReference type="ChEBI" id="CHEBI:15377"/>
        <dbReference type="ChEBI" id="CHEBI:15378"/>
        <dbReference type="ChEBI" id="CHEBI:83064"/>
        <dbReference type="ChEBI" id="CHEBI:173113"/>
        <dbReference type="EC" id="3.1.4.58"/>
    </reaction>
</comment>
<dbReference type="HAMAP" id="MF_01940">
    <property type="entry name" value="RNA_CPDase"/>
    <property type="match status" value="1"/>
</dbReference>
<dbReference type="PANTHER" id="PTHR35561">
    <property type="entry name" value="RNA 2',3'-CYCLIC PHOSPHODIESTERASE"/>
    <property type="match status" value="1"/>
</dbReference>
<comment type="function">
    <text evidence="2">Hydrolyzes RNA 2',3'-cyclic phosphodiester to an RNA 2'-phosphomonoester.</text>
</comment>
<protein>
    <recommendedName>
        <fullName evidence="2">RNA 2',3'-cyclic phosphodiesterase</fullName>
        <shortName evidence="2">RNA 2',3'-CPDase</shortName>
        <ecNumber evidence="2">3.1.4.58</ecNumber>
    </recommendedName>
</protein>
<evidence type="ECO:0000313" key="4">
    <source>
        <dbReference type="Proteomes" id="UP001501237"/>
    </source>
</evidence>
<dbReference type="PANTHER" id="PTHR35561:SF1">
    <property type="entry name" value="RNA 2',3'-CYCLIC PHOSPHODIESTERASE"/>
    <property type="match status" value="1"/>
</dbReference>
<dbReference type="Pfam" id="PF13563">
    <property type="entry name" value="2_5_RNA_ligase2"/>
    <property type="match status" value="1"/>
</dbReference>
<feature type="active site" description="Proton acceptor" evidence="2">
    <location>
        <position position="127"/>
    </location>
</feature>
<keyword evidence="4" id="KW-1185">Reference proteome</keyword>
<comment type="similarity">
    <text evidence="2">Belongs to the 2H phosphoesterase superfamily. ThpR family.</text>
</comment>
<gene>
    <name evidence="3" type="primary">thpR</name>
    <name evidence="3" type="ORF">GCM10010468_15220</name>
</gene>
<dbReference type="InterPro" id="IPR004175">
    <property type="entry name" value="RNA_CPDase"/>
</dbReference>